<protein>
    <submittedName>
        <fullName evidence="1">Uncharacterized protein</fullName>
    </submittedName>
</protein>
<evidence type="ECO:0000313" key="1">
    <source>
        <dbReference type="EMBL" id="HJF40708.1"/>
    </source>
</evidence>
<accession>A0A921GBG5</accession>
<gene>
    <name evidence="1" type="ORF">K8V91_07275</name>
</gene>
<organism evidence="1 2">
    <name type="scientific">Thomasclavelia spiroformis</name>
    <dbReference type="NCBI Taxonomy" id="29348"/>
    <lineage>
        <taxon>Bacteria</taxon>
        <taxon>Bacillati</taxon>
        <taxon>Bacillota</taxon>
        <taxon>Erysipelotrichia</taxon>
        <taxon>Erysipelotrichales</taxon>
        <taxon>Coprobacillaceae</taxon>
        <taxon>Thomasclavelia</taxon>
    </lineage>
</organism>
<proteinExistence type="predicted"/>
<dbReference type="Proteomes" id="UP000749320">
    <property type="component" value="Unassembled WGS sequence"/>
</dbReference>
<dbReference type="AlphaFoldDB" id="A0A921GBG5"/>
<reference evidence="1" key="2">
    <citation type="submission" date="2021-09" db="EMBL/GenBank/DDBJ databases">
        <authorList>
            <person name="Gilroy R."/>
        </authorList>
    </citation>
    <scope>NUCLEOTIDE SEQUENCE</scope>
    <source>
        <strain evidence="1">CHK193-16274</strain>
    </source>
</reference>
<reference evidence="1" key="1">
    <citation type="journal article" date="2021" name="PeerJ">
        <title>Extensive microbial diversity within the chicken gut microbiome revealed by metagenomics and culture.</title>
        <authorList>
            <person name="Gilroy R."/>
            <person name="Ravi A."/>
            <person name="Getino M."/>
            <person name="Pursley I."/>
            <person name="Horton D.L."/>
            <person name="Alikhan N.F."/>
            <person name="Baker D."/>
            <person name="Gharbi K."/>
            <person name="Hall N."/>
            <person name="Watson M."/>
            <person name="Adriaenssens E.M."/>
            <person name="Foster-Nyarko E."/>
            <person name="Jarju S."/>
            <person name="Secka A."/>
            <person name="Antonio M."/>
            <person name="Oren A."/>
            <person name="Chaudhuri R.R."/>
            <person name="La Ragione R."/>
            <person name="Hildebrand F."/>
            <person name="Pallen M.J."/>
        </authorList>
    </citation>
    <scope>NUCLEOTIDE SEQUENCE</scope>
    <source>
        <strain evidence="1">CHK193-16274</strain>
    </source>
</reference>
<evidence type="ECO:0000313" key="2">
    <source>
        <dbReference type="Proteomes" id="UP000749320"/>
    </source>
</evidence>
<comment type="caution">
    <text evidence="1">The sequence shown here is derived from an EMBL/GenBank/DDBJ whole genome shotgun (WGS) entry which is preliminary data.</text>
</comment>
<sequence>MKALNKFMKFDWEQFSAGKEFTVTECSSWTDYNTHEILGTRVEVIITRDETDYHMKDGKNTSNLYERLVFKITKEMSIPINSKIIPINPIVRAYGIDRDGNFTSYLNCLSIQCEDVATA</sequence>
<name>A0A921GBG5_9FIRM</name>
<dbReference type="EMBL" id="DYWV01000241">
    <property type="protein sequence ID" value="HJF40708.1"/>
    <property type="molecule type" value="Genomic_DNA"/>
</dbReference>